<accession>A0AAV4RNJ2</accession>
<evidence type="ECO:0000313" key="2">
    <source>
        <dbReference type="Proteomes" id="UP001054945"/>
    </source>
</evidence>
<keyword evidence="2" id="KW-1185">Reference proteome</keyword>
<sequence>MSGVPEGCCSAGKRTSGALSHEMGLLAGTSQEPCVPLSPHERSYLVAMELRVFLHLREYCLLEKSENRELIHLVETNSTEFQARCVACLRRASLLSEPVLPGTSFSHPTDLSQSLPTPYPPSCHTAGKCSQDTYSFPTPHPRPFA</sequence>
<proteinExistence type="predicted"/>
<gene>
    <name evidence="1" type="ORF">CEXT_32351</name>
</gene>
<dbReference type="AlphaFoldDB" id="A0AAV4RNJ2"/>
<comment type="caution">
    <text evidence="1">The sequence shown here is derived from an EMBL/GenBank/DDBJ whole genome shotgun (WGS) entry which is preliminary data.</text>
</comment>
<reference evidence="1 2" key="1">
    <citation type="submission" date="2021-06" db="EMBL/GenBank/DDBJ databases">
        <title>Caerostris extrusa draft genome.</title>
        <authorList>
            <person name="Kono N."/>
            <person name="Arakawa K."/>
        </authorList>
    </citation>
    <scope>NUCLEOTIDE SEQUENCE [LARGE SCALE GENOMIC DNA]</scope>
</reference>
<organism evidence="1 2">
    <name type="scientific">Caerostris extrusa</name>
    <name type="common">Bark spider</name>
    <name type="synonym">Caerostris bankana</name>
    <dbReference type="NCBI Taxonomy" id="172846"/>
    <lineage>
        <taxon>Eukaryota</taxon>
        <taxon>Metazoa</taxon>
        <taxon>Ecdysozoa</taxon>
        <taxon>Arthropoda</taxon>
        <taxon>Chelicerata</taxon>
        <taxon>Arachnida</taxon>
        <taxon>Araneae</taxon>
        <taxon>Araneomorphae</taxon>
        <taxon>Entelegynae</taxon>
        <taxon>Araneoidea</taxon>
        <taxon>Araneidae</taxon>
        <taxon>Caerostris</taxon>
    </lineage>
</organism>
<dbReference type="EMBL" id="BPLR01008226">
    <property type="protein sequence ID" value="GIY23020.1"/>
    <property type="molecule type" value="Genomic_DNA"/>
</dbReference>
<evidence type="ECO:0000313" key="1">
    <source>
        <dbReference type="EMBL" id="GIY23020.1"/>
    </source>
</evidence>
<name>A0AAV4RNJ2_CAEEX</name>
<protein>
    <submittedName>
        <fullName evidence="1">Uncharacterized protein</fullName>
    </submittedName>
</protein>
<dbReference type="Proteomes" id="UP001054945">
    <property type="component" value="Unassembled WGS sequence"/>
</dbReference>